<organism evidence="1">
    <name type="scientific">virus sp. ctDYl1</name>
    <dbReference type="NCBI Taxonomy" id="2826795"/>
    <lineage>
        <taxon>Viruses</taxon>
    </lineage>
</organism>
<accession>A0A8S5R9X8</accession>
<reference evidence="1" key="1">
    <citation type="journal article" date="2021" name="Proc. Natl. Acad. Sci. U.S.A.">
        <title>A Catalog of Tens of Thousands of Viruses from Human Metagenomes Reveals Hidden Associations with Chronic Diseases.</title>
        <authorList>
            <person name="Tisza M.J."/>
            <person name="Buck C.B."/>
        </authorList>
    </citation>
    <scope>NUCLEOTIDE SEQUENCE</scope>
    <source>
        <strain evidence="1">CtDYl1</strain>
    </source>
</reference>
<dbReference type="EMBL" id="BK015846">
    <property type="protein sequence ID" value="DAE27873.1"/>
    <property type="molecule type" value="Genomic_DNA"/>
</dbReference>
<proteinExistence type="predicted"/>
<protein>
    <submittedName>
        <fullName evidence="1">Uncharacterized protein</fullName>
    </submittedName>
</protein>
<name>A0A8S5R9X8_9VIRU</name>
<evidence type="ECO:0000313" key="1">
    <source>
        <dbReference type="EMBL" id="DAE27873.1"/>
    </source>
</evidence>
<sequence length="59" mass="6972">MTIIKFKNGETIEVPCVFPDDIVKPDIRDQLIRLEWDDEGKQYCLKFNPVDVLYVKEIT</sequence>